<comment type="caution">
    <text evidence="2">The sequence shown here is derived from an EMBL/GenBank/DDBJ whole genome shotgun (WGS) entry which is preliminary data.</text>
</comment>
<evidence type="ECO:0000256" key="1">
    <source>
        <dbReference type="SAM" id="MobiDB-lite"/>
    </source>
</evidence>
<feature type="compositionally biased region" description="Basic and acidic residues" evidence="1">
    <location>
        <begin position="55"/>
        <end position="70"/>
    </location>
</feature>
<accession>A0A699TBM0</accession>
<organism evidence="2">
    <name type="scientific">Tanacetum cinerariifolium</name>
    <name type="common">Dalmatian daisy</name>
    <name type="synonym">Chrysanthemum cinerariifolium</name>
    <dbReference type="NCBI Taxonomy" id="118510"/>
    <lineage>
        <taxon>Eukaryota</taxon>
        <taxon>Viridiplantae</taxon>
        <taxon>Streptophyta</taxon>
        <taxon>Embryophyta</taxon>
        <taxon>Tracheophyta</taxon>
        <taxon>Spermatophyta</taxon>
        <taxon>Magnoliopsida</taxon>
        <taxon>eudicotyledons</taxon>
        <taxon>Gunneridae</taxon>
        <taxon>Pentapetalae</taxon>
        <taxon>asterids</taxon>
        <taxon>campanulids</taxon>
        <taxon>Asterales</taxon>
        <taxon>Asteraceae</taxon>
        <taxon>Asteroideae</taxon>
        <taxon>Anthemideae</taxon>
        <taxon>Anthemidinae</taxon>
        <taxon>Tanacetum</taxon>
    </lineage>
</organism>
<evidence type="ECO:0000313" key="2">
    <source>
        <dbReference type="EMBL" id="GFD06601.1"/>
    </source>
</evidence>
<proteinExistence type="predicted"/>
<protein>
    <submittedName>
        <fullName evidence="2">Uncharacterized protein</fullName>
    </submittedName>
</protein>
<sequence length="105" mass="12742">MYMIRRIQQIDPYLITFYSISINNEWKESKYENPSNTAIDSFFKAYDIRDIEEKNELGQMKHKDNDNNDKRPHKKICKTKKFDATKYSLGPNEEYIAVRRYEYNT</sequence>
<reference evidence="2" key="1">
    <citation type="journal article" date="2019" name="Sci. Rep.">
        <title>Draft genome of Tanacetum cinerariifolium, the natural source of mosquito coil.</title>
        <authorList>
            <person name="Yamashiro T."/>
            <person name="Shiraishi A."/>
            <person name="Satake H."/>
            <person name="Nakayama K."/>
        </authorList>
    </citation>
    <scope>NUCLEOTIDE SEQUENCE</scope>
</reference>
<feature type="region of interest" description="Disordered" evidence="1">
    <location>
        <begin position="55"/>
        <end position="75"/>
    </location>
</feature>
<dbReference type="EMBL" id="BKCJ011226071">
    <property type="protein sequence ID" value="GFD06601.1"/>
    <property type="molecule type" value="Genomic_DNA"/>
</dbReference>
<gene>
    <name evidence="2" type="ORF">Tci_878570</name>
</gene>
<dbReference type="AlphaFoldDB" id="A0A699TBM0"/>
<name>A0A699TBM0_TANCI</name>